<reference evidence="1" key="2">
    <citation type="submission" date="2020-11" db="EMBL/GenBank/DDBJ databases">
        <authorList>
            <person name="McCartney M.A."/>
            <person name="Auch B."/>
            <person name="Kono T."/>
            <person name="Mallez S."/>
            <person name="Becker A."/>
            <person name="Gohl D.M."/>
            <person name="Silverstein K.A.T."/>
            <person name="Koren S."/>
            <person name="Bechman K.B."/>
            <person name="Herman A."/>
            <person name="Abrahante J.E."/>
            <person name="Garbe J."/>
        </authorList>
    </citation>
    <scope>NUCLEOTIDE SEQUENCE</scope>
    <source>
        <strain evidence="1">Duluth1</strain>
        <tissue evidence="1">Whole animal</tissue>
    </source>
</reference>
<name>A0A9D3YST1_DREPO</name>
<dbReference type="AlphaFoldDB" id="A0A9D3YST1"/>
<gene>
    <name evidence="1" type="ORF">DPMN_065779</name>
</gene>
<comment type="caution">
    <text evidence="1">The sequence shown here is derived from an EMBL/GenBank/DDBJ whole genome shotgun (WGS) entry which is preliminary data.</text>
</comment>
<accession>A0A9D3YST1</accession>
<organism evidence="1 2">
    <name type="scientific">Dreissena polymorpha</name>
    <name type="common">Zebra mussel</name>
    <name type="synonym">Mytilus polymorpha</name>
    <dbReference type="NCBI Taxonomy" id="45954"/>
    <lineage>
        <taxon>Eukaryota</taxon>
        <taxon>Metazoa</taxon>
        <taxon>Spiralia</taxon>
        <taxon>Lophotrochozoa</taxon>
        <taxon>Mollusca</taxon>
        <taxon>Bivalvia</taxon>
        <taxon>Autobranchia</taxon>
        <taxon>Heteroconchia</taxon>
        <taxon>Euheterodonta</taxon>
        <taxon>Imparidentia</taxon>
        <taxon>Neoheterodontei</taxon>
        <taxon>Myida</taxon>
        <taxon>Dreissenoidea</taxon>
        <taxon>Dreissenidae</taxon>
        <taxon>Dreissena</taxon>
    </lineage>
</organism>
<reference evidence="1" key="1">
    <citation type="journal article" date="2019" name="bioRxiv">
        <title>The Genome of the Zebra Mussel, Dreissena polymorpha: A Resource for Invasive Species Research.</title>
        <authorList>
            <person name="McCartney M.A."/>
            <person name="Auch B."/>
            <person name="Kono T."/>
            <person name="Mallez S."/>
            <person name="Zhang Y."/>
            <person name="Obille A."/>
            <person name="Becker A."/>
            <person name="Abrahante J.E."/>
            <person name="Garbe J."/>
            <person name="Badalamenti J.P."/>
            <person name="Herman A."/>
            <person name="Mangelson H."/>
            <person name="Liachko I."/>
            <person name="Sullivan S."/>
            <person name="Sone E.D."/>
            <person name="Koren S."/>
            <person name="Silverstein K.A.T."/>
            <person name="Beckman K.B."/>
            <person name="Gohl D.M."/>
        </authorList>
    </citation>
    <scope>NUCLEOTIDE SEQUENCE</scope>
    <source>
        <strain evidence="1">Duluth1</strain>
        <tissue evidence="1">Whole animal</tissue>
    </source>
</reference>
<dbReference type="Proteomes" id="UP000828390">
    <property type="component" value="Unassembled WGS sequence"/>
</dbReference>
<protein>
    <submittedName>
        <fullName evidence="1">Uncharacterized protein</fullName>
    </submittedName>
</protein>
<evidence type="ECO:0000313" key="2">
    <source>
        <dbReference type="Proteomes" id="UP000828390"/>
    </source>
</evidence>
<dbReference type="EMBL" id="JAIWYP010000014">
    <property type="protein sequence ID" value="KAH3706393.1"/>
    <property type="molecule type" value="Genomic_DNA"/>
</dbReference>
<proteinExistence type="predicted"/>
<keyword evidence="2" id="KW-1185">Reference proteome</keyword>
<sequence>MRLYRISRPGTRGDYSYQCKYQSTTTALYLEMRLYRKSPDQKLKKRVAGDQGTFHLMEIPPEESRNLPPDGDFT</sequence>
<evidence type="ECO:0000313" key="1">
    <source>
        <dbReference type="EMBL" id="KAH3706393.1"/>
    </source>
</evidence>